<reference evidence="2 3" key="1">
    <citation type="submission" date="2020-04" db="EMBL/GenBank/DDBJ databases">
        <authorList>
            <person name="Alioto T."/>
            <person name="Alioto T."/>
            <person name="Gomez Garrido J."/>
        </authorList>
    </citation>
    <scope>NUCLEOTIDE SEQUENCE [LARGE SCALE GENOMIC DNA]</scope>
</reference>
<evidence type="ECO:0000313" key="2">
    <source>
        <dbReference type="EMBL" id="CAB3383693.1"/>
    </source>
</evidence>
<name>A0A8S1DJ06_9INSE</name>
<proteinExistence type="predicted"/>
<evidence type="ECO:0000313" key="3">
    <source>
        <dbReference type="Proteomes" id="UP000494165"/>
    </source>
</evidence>
<dbReference type="Proteomes" id="UP000494165">
    <property type="component" value="Unassembled WGS sequence"/>
</dbReference>
<dbReference type="AlphaFoldDB" id="A0A8S1DJ06"/>
<keyword evidence="1" id="KW-0812">Transmembrane</keyword>
<keyword evidence="3" id="KW-1185">Reference proteome</keyword>
<sequence length="117" mass="12657">MMCSLTAAASHLAPQQITNALTAMAEPIVFALYLMAIGLFFGCVVVLYVSACCMPVKRTPHNCNGRPDRLGPLPDGDGRWHSCSTSDLSLCSTRLLIACETRASYNYSKFPPTSILL</sequence>
<comment type="caution">
    <text evidence="2">The sequence shown here is derived from an EMBL/GenBank/DDBJ whole genome shotgun (WGS) entry which is preliminary data.</text>
</comment>
<organism evidence="2 3">
    <name type="scientific">Cloeon dipterum</name>
    <dbReference type="NCBI Taxonomy" id="197152"/>
    <lineage>
        <taxon>Eukaryota</taxon>
        <taxon>Metazoa</taxon>
        <taxon>Ecdysozoa</taxon>
        <taxon>Arthropoda</taxon>
        <taxon>Hexapoda</taxon>
        <taxon>Insecta</taxon>
        <taxon>Pterygota</taxon>
        <taxon>Palaeoptera</taxon>
        <taxon>Ephemeroptera</taxon>
        <taxon>Pisciforma</taxon>
        <taxon>Baetidae</taxon>
        <taxon>Cloeon</taxon>
    </lineage>
</organism>
<feature type="transmembrane region" description="Helical" evidence="1">
    <location>
        <begin position="30"/>
        <end position="49"/>
    </location>
</feature>
<protein>
    <submittedName>
        <fullName evidence="2">Uncharacterized protein</fullName>
    </submittedName>
</protein>
<keyword evidence="1" id="KW-1133">Transmembrane helix</keyword>
<keyword evidence="1" id="KW-0472">Membrane</keyword>
<gene>
    <name evidence="2" type="ORF">CLODIP_2_CD00403</name>
</gene>
<dbReference type="EMBL" id="CADEPI010000319">
    <property type="protein sequence ID" value="CAB3383693.1"/>
    <property type="molecule type" value="Genomic_DNA"/>
</dbReference>
<evidence type="ECO:0000256" key="1">
    <source>
        <dbReference type="SAM" id="Phobius"/>
    </source>
</evidence>
<accession>A0A8S1DJ06</accession>